<evidence type="ECO:0000256" key="2">
    <source>
        <dbReference type="ARBA" id="ARBA00022795"/>
    </source>
</evidence>
<evidence type="ECO:0000256" key="1">
    <source>
        <dbReference type="ARBA" id="ARBA00022491"/>
    </source>
</evidence>
<keyword evidence="2" id="KW-1005">Bacterial flagellum biogenesis</keyword>
<evidence type="ECO:0000313" key="5">
    <source>
        <dbReference type="Proteomes" id="UP000440694"/>
    </source>
</evidence>
<dbReference type="GO" id="GO:0006402">
    <property type="term" value="P:mRNA catabolic process"/>
    <property type="evidence" value="ECO:0007669"/>
    <property type="project" value="InterPro"/>
</dbReference>
<evidence type="ECO:0000313" key="4">
    <source>
        <dbReference type="EMBL" id="MTD94818.1"/>
    </source>
</evidence>
<keyword evidence="1" id="KW-0678">Repressor</keyword>
<dbReference type="InterPro" id="IPR009967">
    <property type="entry name" value="Flagellum_FlbT"/>
</dbReference>
<gene>
    <name evidence="4" type="primary">flbT</name>
    <name evidence="4" type="ORF">GIW81_10795</name>
</gene>
<dbReference type="Proteomes" id="UP000440694">
    <property type="component" value="Unassembled WGS sequence"/>
</dbReference>
<organism evidence="4 5">
    <name type="scientific">Hyphomicrobium album</name>
    <dbReference type="NCBI Taxonomy" id="2665159"/>
    <lineage>
        <taxon>Bacteria</taxon>
        <taxon>Pseudomonadati</taxon>
        <taxon>Pseudomonadota</taxon>
        <taxon>Alphaproteobacteria</taxon>
        <taxon>Hyphomicrobiales</taxon>
        <taxon>Hyphomicrobiaceae</taxon>
        <taxon>Hyphomicrobium</taxon>
    </lineage>
</organism>
<reference evidence="4 5" key="1">
    <citation type="submission" date="2019-11" db="EMBL/GenBank/DDBJ databases">
        <title>Identification of a novel strain.</title>
        <authorList>
            <person name="Xu Q."/>
            <person name="Wang G."/>
        </authorList>
    </citation>
    <scope>NUCLEOTIDE SEQUENCE [LARGE SCALE GENOMIC DNA]</scope>
    <source>
        <strain evidence="5">xq</strain>
    </source>
</reference>
<dbReference type="NCBIfam" id="NF001995">
    <property type="entry name" value="PRK00794.1-1"/>
    <property type="match status" value="1"/>
</dbReference>
<keyword evidence="4" id="KW-0282">Flagellum</keyword>
<dbReference type="GO" id="GO:0044781">
    <property type="term" value="P:bacterial-type flagellum organization"/>
    <property type="evidence" value="ECO:0007669"/>
    <property type="project" value="UniProtKB-KW"/>
</dbReference>
<dbReference type="EMBL" id="WMBQ01000001">
    <property type="protein sequence ID" value="MTD94818.1"/>
    <property type="molecule type" value="Genomic_DNA"/>
</dbReference>
<dbReference type="AlphaFoldDB" id="A0A6I3KKD0"/>
<accession>A0A6I3KKD0</accession>
<dbReference type="GO" id="GO:0048027">
    <property type="term" value="F:mRNA 5'-UTR binding"/>
    <property type="evidence" value="ECO:0007669"/>
    <property type="project" value="InterPro"/>
</dbReference>
<evidence type="ECO:0000256" key="3">
    <source>
        <dbReference type="ARBA" id="ARBA00022884"/>
    </source>
</evidence>
<dbReference type="RefSeq" id="WP_154739192.1">
    <property type="nucleotide sequence ID" value="NZ_WMBQ01000001.1"/>
</dbReference>
<proteinExistence type="predicted"/>
<keyword evidence="4" id="KW-0969">Cilium</keyword>
<comment type="caution">
    <text evidence="4">The sequence shown here is derived from an EMBL/GenBank/DDBJ whole genome shotgun (WGS) entry which is preliminary data.</text>
</comment>
<dbReference type="GO" id="GO:1902209">
    <property type="term" value="P:negative regulation of bacterial-type flagellum assembly"/>
    <property type="evidence" value="ECO:0007669"/>
    <property type="project" value="InterPro"/>
</dbReference>
<protein>
    <submittedName>
        <fullName evidence="4">Flagellar biosynthesis repressor FlbT</fullName>
    </submittedName>
</protein>
<sequence>MKKNLQISLKPGERIFVNGAVLKVDRKVSLEFLNDVTFLLEHHVLQPEDTRTPLRQLYFIVQTVLIDPANGDDARAMFHGSIASLQASFENVAIRQGLTDVREFFERGRVFDALKVCRSLFAIEDDILAQRSRSDKPDVGLQCEVP</sequence>
<dbReference type="PIRSF" id="PIRSF009533">
    <property type="entry name" value="FlbT"/>
    <property type="match status" value="1"/>
</dbReference>
<dbReference type="Pfam" id="PF07378">
    <property type="entry name" value="FlbT"/>
    <property type="match status" value="1"/>
</dbReference>
<keyword evidence="3" id="KW-0694">RNA-binding</keyword>
<keyword evidence="4" id="KW-0966">Cell projection</keyword>
<keyword evidence="5" id="KW-1185">Reference proteome</keyword>
<name>A0A6I3KKD0_9HYPH</name>